<sequence length="89" mass="10381">MEKVCAKALKKWGLKAQETILTEEIGELLQAVSKYRRSNGAELSRENLAEEIADVRIMLTQMEIGHNIEKSVEDWIKYKIKMLEKRMED</sequence>
<dbReference type="Gene3D" id="1.10.287.1080">
    <property type="entry name" value="MazG-like"/>
    <property type="match status" value="1"/>
</dbReference>
<dbReference type="CDD" id="cd11539">
    <property type="entry name" value="NTP-PPase_u2"/>
    <property type="match status" value="1"/>
</dbReference>
<reference evidence="1" key="1">
    <citation type="submission" date="2020-03" db="EMBL/GenBank/DDBJ databases">
        <title>The deep terrestrial virosphere.</title>
        <authorList>
            <person name="Holmfeldt K."/>
            <person name="Nilsson E."/>
            <person name="Simone D."/>
            <person name="Lopez-Fernandez M."/>
            <person name="Wu X."/>
            <person name="de Brujin I."/>
            <person name="Lundin D."/>
            <person name="Andersson A."/>
            <person name="Bertilsson S."/>
            <person name="Dopson M."/>
        </authorList>
    </citation>
    <scope>NUCLEOTIDE SEQUENCE</scope>
    <source>
        <strain evidence="1">MM171B02771</strain>
    </source>
</reference>
<protein>
    <submittedName>
        <fullName evidence="1">Uncharacterized protein</fullName>
    </submittedName>
</protein>
<evidence type="ECO:0000313" key="1">
    <source>
        <dbReference type="EMBL" id="QJH93119.1"/>
    </source>
</evidence>
<organism evidence="1">
    <name type="scientific">viral metagenome</name>
    <dbReference type="NCBI Taxonomy" id="1070528"/>
    <lineage>
        <taxon>unclassified sequences</taxon>
        <taxon>metagenomes</taxon>
        <taxon>organismal metagenomes</taxon>
    </lineage>
</organism>
<dbReference type="EMBL" id="MT143947">
    <property type="protein sequence ID" value="QJH93119.1"/>
    <property type="molecule type" value="Genomic_DNA"/>
</dbReference>
<accession>A0A6M3X614</accession>
<name>A0A6M3X614_9ZZZZ</name>
<gene>
    <name evidence="1" type="ORF">MM171B02771_0010</name>
</gene>
<dbReference type="SUPFAM" id="SSF101386">
    <property type="entry name" value="all-alpha NTP pyrophosphatases"/>
    <property type="match status" value="1"/>
</dbReference>
<proteinExistence type="predicted"/>
<dbReference type="AlphaFoldDB" id="A0A6M3X614"/>